<reference evidence="1" key="2">
    <citation type="journal article" date="2015" name="Fish Shellfish Immunol.">
        <title>Early steps in the European eel (Anguilla anguilla)-Vibrio vulnificus interaction in the gills: Role of the RtxA13 toxin.</title>
        <authorList>
            <person name="Callol A."/>
            <person name="Pajuelo D."/>
            <person name="Ebbesson L."/>
            <person name="Teles M."/>
            <person name="MacKenzie S."/>
            <person name="Amaro C."/>
        </authorList>
    </citation>
    <scope>NUCLEOTIDE SEQUENCE</scope>
</reference>
<reference evidence="1" key="1">
    <citation type="submission" date="2014-11" db="EMBL/GenBank/DDBJ databases">
        <authorList>
            <person name="Amaro Gonzalez C."/>
        </authorList>
    </citation>
    <scope>NUCLEOTIDE SEQUENCE</scope>
</reference>
<proteinExistence type="predicted"/>
<organism evidence="1">
    <name type="scientific">Anguilla anguilla</name>
    <name type="common">European freshwater eel</name>
    <name type="synonym">Muraena anguilla</name>
    <dbReference type="NCBI Taxonomy" id="7936"/>
    <lineage>
        <taxon>Eukaryota</taxon>
        <taxon>Metazoa</taxon>
        <taxon>Chordata</taxon>
        <taxon>Craniata</taxon>
        <taxon>Vertebrata</taxon>
        <taxon>Euteleostomi</taxon>
        <taxon>Actinopterygii</taxon>
        <taxon>Neopterygii</taxon>
        <taxon>Teleostei</taxon>
        <taxon>Anguilliformes</taxon>
        <taxon>Anguillidae</taxon>
        <taxon>Anguilla</taxon>
    </lineage>
</organism>
<name>A0A0E9T625_ANGAN</name>
<evidence type="ECO:0000313" key="1">
    <source>
        <dbReference type="EMBL" id="JAH48133.1"/>
    </source>
</evidence>
<sequence length="31" mass="3560">MLFSQSVFLLLKMSLSKIYIPRVSFISPSNI</sequence>
<protein>
    <submittedName>
        <fullName evidence="1">Uncharacterized protein</fullName>
    </submittedName>
</protein>
<dbReference type="AlphaFoldDB" id="A0A0E9T625"/>
<dbReference type="EMBL" id="GBXM01060444">
    <property type="protein sequence ID" value="JAH48133.1"/>
    <property type="molecule type" value="Transcribed_RNA"/>
</dbReference>
<accession>A0A0E9T625</accession>